<dbReference type="NCBIfam" id="TIGR01554">
    <property type="entry name" value="major_cap_HK97"/>
    <property type="match status" value="1"/>
</dbReference>
<name>A0A345HUS8_9ACTN</name>
<evidence type="ECO:0000313" key="3">
    <source>
        <dbReference type="EMBL" id="AXG80452.1"/>
    </source>
</evidence>
<comment type="subcellular location">
    <subcellularLocation>
        <location evidence="1">Virion</location>
    </subcellularLocation>
</comment>
<dbReference type="EMBL" id="CP031194">
    <property type="protein sequence ID" value="AXG80452.1"/>
    <property type="molecule type" value="Genomic_DNA"/>
</dbReference>
<dbReference type="SUPFAM" id="SSF56563">
    <property type="entry name" value="Major capsid protein gp5"/>
    <property type="match status" value="1"/>
</dbReference>
<evidence type="ECO:0000256" key="1">
    <source>
        <dbReference type="ARBA" id="ARBA00004328"/>
    </source>
</evidence>
<dbReference type="RefSeq" id="WP_114662169.1">
    <property type="nucleotide sequence ID" value="NZ_CP031194.1"/>
</dbReference>
<dbReference type="InterPro" id="IPR054612">
    <property type="entry name" value="Phage_capsid-like_C"/>
</dbReference>
<sequence length="280" mass="29950">MSINTYTPGVQGILPDEYGALVEKPVKELSLAMKLGTVINTSSNVYRIPMLVDDVTVGAVAEGAEITPSDAKFDENQVKPAKFAGLTIISREMAEDSSPSAGEQVGRSIARQISKSVDNALLNALSDPNPAGLGSLKGISKVAAPVVYANLDPFEEAISLSESAGGNITAWVMSATTALEIAKLKDETNSNRSLLNTDMTMEGRRQILGRPVYVSPFAQPDIVYGISREEILTIVRTDTRLDVDKSVFFTSDRVAVKGTMRVAFGFPVEGAHVRIQNASE</sequence>
<proteinExistence type="predicted"/>
<dbReference type="KEGG" id="spad:DVK44_25395"/>
<accession>A0A345HUS8</accession>
<dbReference type="Proteomes" id="UP000253868">
    <property type="component" value="Chromosome"/>
</dbReference>
<dbReference type="InterPro" id="IPR024455">
    <property type="entry name" value="Phage_capsid"/>
</dbReference>
<organism evidence="3 4">
    <name type="scientific">Streptomyces paludis</name>
    <dbReference type="NCBI Taxonomy" id="2282738"/>
    <lineage>
        <taxon>Bacteria</taxon>
        <taxon>Bacillati</taxon>
        <taxon>Actinomycetota</taxon>
        <taxon>Actinomycetes</taxon>
        <taxon>Kitasatosporales</taxon>
        <taxon>Streptomycetaceae</taxon>
        <taxon>Streptomyces</taxon>
    </lineage>
</organism>
<dbReference type="Gene3D" id="3.30.2320.10">
    <property type="entry name" value="hypothetical protein PF0899 domain"/>
    <property type="match status" value="1"/>
</dbReference>
<dbReference type="AlphaFoldDB" id="A0A345HUS8"/>
<protein>
    <submittedName>
        <fullName evidence="3">Phage major capsid protein</fullName>
    </submittedName>
</protein>
<dbReference type="OrthoDB" id="3233650at2"/>
<feature type="domain" description="Phage capsid-like C-terminal" evidence="2">
    <location>
        <begin position="16"/>
        <end position="265"/>
    </location>
</feature>
<dbReference type="Gene3D" id="3.30.2400.10">
    <property type="entry name" value="Major capsid protein gp5"/>
    <property type="match status" value="1"/>
</dbReference>
<evidence type="ECO:0000313" key="4">
    <source>
        <dbReference type="Proteomes" id="UP000253868"/>
    </source>
</evidence>
<evidence type="ECO:0000259" key="2">
    <source>
        <dbReference type="Pfam" id="PF05065"/>
    </source>
</evidence>
<dbReference type="Pfam" id="PF05065">
    <property type="entry name" value="Phage_capsid"/>
    <property type="match status" value="1"/>
</dbReference>
<gene>
    <name evidence="3" type="ORF">DVK44_25395</name>
</gene>
<keyword evidence="4" id="KW-1185">Reference proteome</keyword>
<reference evidence="4" key="1">
    <citation type="submission" date="2018-07" db="EMBL/GenBank/DDBJ databases">
        <authorList>
            <person name="Zhao J."/>
        </authorList>
    </citation>
    <scope>NUCLEOTIDE SEQUENCE [LARGE SCALE GENOMIC DNA]</scope>
    <source>
        <strain evidence="4">GSSD-12</strain>
    </source>
</reference>